<organism evidence="1 2">
    <name type="scientific">Olea europaea subsp. europaea</name>
    <dbReference type="NCBI Taxonomy" id="158383"/>
    <lineage>
        <taxon>Eukaryota</taxon>
        <taxon>Viridiplantae</taxon>
        <taxon>Streptophyta</taxon>
        <taxon>Embryophyta</taxon>
        <taxon>Tracheophyta</taxon>
        <taxon>Spermatophyta</taxon>
        <taxon>Magnoliopsida</taxon>
        <taxon>eudicotyledons</taxon>
        <taxon>Gunneridae</taxon>
        <taxon>Pentapetalae</taxon>
        <taxon>asterids</taxon>
        <taxon>lamiids</taxon>
        <taxon>Lamiales</taxon>
        <taxon>Oleaceae</taxon>
        <taxon>Oleeae</taxon>
        <taxon>Olea</taxon>
    </lineage>
</organism>
<reference evidence="1 2" key="1">
    <citation type="submission" date="2019-12" db="EMBL/GenBank/DDBJ databases">
        <authorList>
            <person name="Alioto T."/>
            <person name="Alioto T."/>
            <person name="Gomez Garrido J."/>
        </authorList>
    </citation>
    <scope>NUCLEOTIDE SEQUENCE [LARGE SCALE GENOMIC DNA]</scope>
</reference>
<keyword evidence="2" id="KW-1185">Reference proteome</keyword>
<gene>
    <name evidence="1" type="ORF">OLEA9_A061937</name>
</gene>
<dbReference type="EMBL" id="CACTIH010001974">
    <property type="protein sequence ID" value="CAA2970436.1"/>
    <property type="molecule type" value="Genomic_DNA"/>
</dbReference>
<dbReference type="OrthoDB" id="922027at2759"/>
<dbReference type="Proteomes" id="UP000594638">
    <property type="component" value="Unassembled WGS sequence"/>
</dbReference>
<comment type="caution">
    <text evidence="1">The sequence shown here is derived from an EMBL/GenBank/DDBJ whole genome shotgun (WGS) entry which is preliminary data.</text>
</comment>
<evidence type="ECO:0000313" key="2">
    <source>
        <dbReference type="Proteomes" id="UP000594638"/>
    </source>
</evidence>
<dbReference type="AlphaFoldDB" id="A0A8S0QMH7"/>
<protein>
    <submittedName>
        <fullName evidence="1">Uncharacterized protein</fullName>
    </submittedName>
</protein>
<accession>A0A8S0QMH7</accession>
<proteinExistence type="predicted"/>
<dbReference type="Gramene" id="OE9A061937T1">
    <property type="protein sequence ID" value="OE9A061937C1"/>
    <property type="gene ID" value="OE9A061937"/>
</dbReference>
<evidence type="ECO:0000313" key="1">
    <source>
        <dbReference type="EMBL" id="CAA2970436.1"/>
    </source>
</evidence>
<sequence length="133" mass="15234">MRGRNLGVCHSCRSNTHYFGECQTKRRCPSYKHGYQKCFEVERDTSNKGRLFFTCSNDCEYFDWVNEDVLSRESSSINEAVNHESNVEDEELPRLFDSLARISEKRGMDISMHLSFSKGKGTLKCDGKGKGST</sequence>
<name>A0A8S0QMH7_OLEEU</name>